<sequence>SADGDGEEAMGDPPFQYGWRSMPRQILNDFPSGLSDDSSTIPHASVADGQGSEARQAELEARACSTVDAARPPPRGKVGYVLPVTSCYPGKDGSGDPTGHPNQPRDEPSFRDFAIMLRSLVHASSYRNPASGSQYDYRAVAIVHPRAKRCRLKDGDEIVDRALLLQNLGYEVLVKEAPEFELSGPGAEVLRAKLDGDKRADAGLAALHAYQLTKYDAVALVDYGTLVLGPVDGAVDLIAGGGNSAATRGRRLTQDDGEGTNDRGRRRLVSMEDTLVGLQSANEGLQEPSAPDEDGLINAVFSWERLPSKSDPAAQVSVINTSFLLLRPSLYAYAKVVGSLGTAPFTEARGWGATGRGVYDGWTSARGFLTYYYDEVENVNKVELSGCSFGSAGVQSRAGASALITSGGRADCTAGPSEGFAGPCDEACGPNPDVRVADLGPCRAPWECSEDGRAEEGGACPEFRRGWFAGRLQMEDVHPQLERGEGKLCVDGRYLPMSLVADPGDGDRPQFVGREVESAIESAGSN</sequence>
<protein>
    <submittedName>
        <fullName evidence="2">Uncharacterized protein</fullName>
    </submittedName>
</protein>
<name>K0S2G3_THAOC</name>
<feature type="compositionally biased region" description="Acidic residues" evidence="1">
    <location>
        <begin position="1"/>
        <end position="10"/>
    </location>
</feature>
<gene>
    <name evidence="2" type="ORF">THAOC_19464</name>
</gene>
<dbReference type="Proteomes" id="UP000266841">
    <property type="component" value="Unassembled WGS sequence"/>
</dbReference>
<dbReference type="InterPro" id="IPR029044">
    <property type="entry name" value="Nucleotide-diphossugar_trans"/>
</dbReference>
<evidence type="ECO:0000256" key="1">
    <source>
        <dbReference type="SAM" id="MobiDB-lite"/>
    </source>
</evidence>
<dbReference type="eggNOG" id="ENOG502TNCW">
    <property type="taxonomic scope" value="Eukaryota"/>
</dbReference>
<proteinExistence type="predicted"/>
<organism evidence="2 3">
    <name type="scientific">Thalassiosira oceanica</name>
    <name type="common">Marine diatom</name>
    <dbReference type="NCBI Taxonomy" id="159749"/>
    <lineage>
        <taxon>Eukaryota</taxon>
        <taxon>Sar</taxon>
        <taxon>Stramenopiles</taxon>
        <taxon>Ochrophyta</taxon>
        <taxon>Bacillariophyta</taxon>
        <taxon>Coscinodiscophyceae</taxon>
        <taxon>Thalassiosirophycidae</taxon>
        <taxon>Thalassiosirales</taxon>
        <taxon>Thalassiosiraceae</taxon>
        <taxon>Thalassiosira</taxon>
    </lineage>
</organism>
<evidence type="ECO:0000313" key="3">
    <source>
        <dbReference type="Proteomes" id="UP000266841"/>
    </source>
</evidence>
<feature type="region of interest" description="Disordered" evidence="1">
    <location>
        <begin position="28"/>
        <end position="76"/>
    </location>
</feature>
<feature type="non-terminal residue" evidence="2">
    <location>
        <position position="1"/>
    </location>
</feature>
<dbReference type="AlphaFoldDB" id="K0S2G3"/>
<reference evidence="2 3" key="1">
    <citation type="journal article" date="2012" name="Genome Biol.">
        <title>Genome and low-iron response of an oceanic diatom adapted to chronic iron limitation.</title>
        <authorList>
            <person name="Lommer M."/>
            <person name="Specht M."/>
            <person name="Roy A.S."/>
            <person name="Kraemer L."/>
            <person name="Andreson R."/>
            <person name="Gutowska M.A."/>
            <person name="Wolf J."/>
            <person name="Bergner S.V."/>
            <person name="Schilhabel M.B."/>
            <person name="Klostermeier U.C."/>
            <person name="Beiko R.G."/>
            <person name="Rosenstiel P."/>
            <person name="Hippler M."/>
            <person name="Laroche J."/>
        </authorList>
    </citation>
    <scope>NUCLEOTIDE SEQUENCE [LARGE SCALE GENOMIC DNA]</scope>
    <source>
        <strain evidence="2 3">CCMP1005</strain>
    </source>
</reference>
<evidence type="ECO:0000313" key="2">
    <source>
        <dbReference type="EMBL" id="EJK60228.1"/>
    </source>
</evidence>
<dbReference type="EMBL" id="AGNL01021373">
    <property type="protein sequence ID" value="EJK60228.1"/>
    <property type="molecule type" value="Genomic_DNA"/>
</dbReference>
<dbReference type="OrthoDB" id="52251at2759"/>
<keyword evidence="3" id="KW-1185">Reference proteome</keyword>
<accession>K0S2G3</accession>
<comment type="caution">
    <text evidence="2">The sequence shown here is derived from an EMBL/GenBank/DDBJ whole genome shotgun (WGS) entry which is preliminary data.</text>
</comment>
<dbReference type="Gene3D" id="3.90.550.10">
    <property type="entry name" value="Spore Coat Polysaccharide Biosynthesis Protein SpsA, Chain A"/>
    <property type="match status" value="1"/>
</dbReference>
<feature type="region of interest" description="Disordered" evidence="1">
    <location>
        <begin position="1"/>
        <end position="20"/>
    </location>
</feature>